<reference evidence="1 2" key="1">
    <citation type="submission" date="2016-05" db="EMBL/GenBank/DDBJ databases">
        <title>A degradative enzymes factory behind the ericoid mycorrhizal symbiosis.</title>
        <authorList>
            <consortium name="DOE Joint Genome Institute"/>
            <person name="Martino E."/>
            <person name="Morin E."/>
            <person name="Grelet G."/>
            <person name="Kuo A."/>
            <person name="Kohler A."/>
            <person name="Daghino S."/>
            <person name="Barry K."/>
            <person name="Choi C."/>
            <person name="Cichocki N."/>
            <person name="Clum A."/>
            <person name="Copeland A."/>
            <person name="Hainaut M."/>
            <person name="Haridas S."/>
            <person name="Labutti K."/>
            <person name="Lindquist E."/>
            <person name="Lipzen A."/>
            <person name="Khouja H.-R."/>
            <person name="Murat C."/>
            <person name="Ohm R."/>
            <person name="Olson A."/>
            <person name="Spatafora J."/>
            <person name="Veneault-Fourrey C."/>
            <person name="Henrissat B."/>
            <person name="Grigoriev I."/>
            <person name="Martin F."/>
            <person name="Perotto S."/>
        </authorList>
    </citation>
    <scope>NUCLEOTIDE SEQUENCE [LARGE SCALE GENOMIC DNA]</scope>
    <source>
        <strain evidence="1 2">UAMH 7357</strain>
    </source>
</reference>
<keyword evidence="2" id="KW-1185">Reference proteome</keyword>
<dbReference type="Proteomes" id="UP000235672">
    <property type="component" value="Unassembled WGS sequence"/>
</dbReference>
<evidence type="ECO:0000313" key="2">
    <source>
        <dbReference type="Proteomes" id="UP000235672"/>
    </source>
</evidence>
<evidence type="ECO:0000313" key="1">
    <source>
        <dbReference type="EMBL" id="PMD27837.1"/>
    </source>
</evidence>
<proteinExistence type="predicted"/>
<dbReference type="AlphaFoldDB" id="A0A2J6QNJ1"/>
<sequence length="107" mass="11996">MERQIHQTTLYHLPDGNVPIGHLTCPTLSATAKEGIKDGRRKLNEEVDCKLGAMGKLEARIPTSLATVLLSRERADAWNDERLKVRDLAFEKLGRVITKGVKESMRT</sequence>
<gene>
    <name evidence="1" type="ORF">NA56DRAFT_696855</name>
</gene>
<accession>A0A2J6QNJ1</accession>
<name>A0A2J6QNJ1_9HELO</name>
<organism evidence="1 2">
    <name type="scientific">Hyaloscypha hepaticicola</name>
    <dbReference type="NCBI Taxonomy" id="2082293"/>
    <lineage>
        <taxon>Eukaryota</taxon>
        <taxon>Fungi</taxon>
        <taxon>Dikarya</taxon>
        <taxon>Ascomycota</taxon>
        <taxon>Pezizomycotina</taxon>
        <taxon>Leotiomycetes</taxon>
        <taxon>Helotiales</taxon>
        <taxon>Hyaloscyphaceae</taxon>
        <taxon>Hyaloscypha</taxon>
    </lineage>
</organism>
<dbReference type="EMBL" id="KZ613465">
    <property type="protein sequence ID" value="PMD27837.1"/>
    <property type="molecule type" value="Genomic_DNA"/>
</dbReference>
<dbReference type="OrthoDB" id="995477at2759"/>
<protein>
    <submittedName>
        <fullName evidence="1">Uncharacterized protein</fullName>
    </submittedName>
</protein>